<proteinExistence type="predicted"/>
<accession>A0ABQ7QCZ0</accession>
<evidence type="ECO:0000313" key="3">
    <source>
        <dbReference type="Proteomes" id="UP000823941"/>
    </source>
</evidence>
<name>A0ABQ7QCZ0_PLUXY</name>
<reference evidence="2 3" key="1">
    <citation type="submission" date="2021-06" db="EMBL/GenBank/DDBJ databases">
        <title>A haploid diamondback moth (Plutella xylostella L.) genome assembly resolves 31 chromosomes and identifies a diamide resistance mutation.</title>
        <authorList>
            <person name="Ward C.M."/>
            <person name="Perry K.D."/>
            <person name="Baker G."/>
            <person name="Powis K."/>
            <person name="Heckel D.G."/>
            <person name="Baxter S.W."/>
        </authorList>
    </citation>
    <scope>NUCLEOTIDE SEQUENCE [LARGE SCALE GENOMIC DNA]</scope>
    <source>
        <strain evidence="2 3">LV</strain>
        <tissue evidence="2">Single pupa</tissue>
    </source>
</reference>
<feature type="region of interest" description="Disordered" evidence="1">
    <location>
        <begin position="53"/>
        <end position="79"/>
    </location>
</feature>
<protein>
    <submittedName>
        <fullName evidence="2">Uncharacterized protein</fullName>
    </submittedName>
</protein>
<organism evidence="2 3">
    <name type="scientific">Plutella xylostella</name>
    <name type="common">Diamondback moth</name>
    <name type="synonym">Plutella maculipennis</name>
    <dbReference type="NCBI Taxonomy" id="51655"/>
    <lineage>
        <taxon>Eukaryota</taxon>
        <taxon>Metazoa</taxon>
        <taxon>Ecdysozoa</taxon>
        <taxon>Arthropoda</taxon>
        <taxon>Hexapoda</taxon>
        <taxon>Insecta</taxon>
        <taxon>Pterygota</taxon>
        <taxon>Neoptera</taxon>
        <taxon>Endopterygota</taxon>
        <taxon>Lepidoptera</taxon>
        <taxon>Glossata</taxon>
        <taxon>Ditrysia</taxon>
        <taxon>Yponomeutoidea</taxon>
        <taxon>Plutellidae</taxon>
        <taxon>Plutella</taxon>
    </lineage>
</organism>
<dbReference type="EMBL" id="JAHIBW010000018">
    <property type="protein sequence ID" value="KAG7301823.1"/>
    <property type="molecule type" value="Genomic_DNA"/>
</dbReference>
<dbReference type="Proteomes" id="UP000823941">
    <property type="component" value="Chromosome 18"/>
</dbReference>
<keyword evidence="3" id="KW-1185">Reference proteome</keyword>
<comment type="caution">
    <text evidence="2">The sequence shown here is derived from an EMBL/GenBank/DDBJ whole genome shotgun (WGS) entry which is preliminary data.</text>
</comment>
<gene>
    <name evidence="2" type="ORF">JYU34_013208</name>
</gene>
<evidence type="ECO:0000256" key="1">
    <source>
        <dbReference type="SAM" id="MobiDB-lite"/>
    </source>
</evidence>
<sequence length="140" mass="14857">MILYLHVGRALKNDVGGGFNNGCDIQTCTYVASSDNITTLHCTALSLAGPWRRGARGGGRGGRSGRRGGWRHTGGLRGTEHARESQMRLIIHLMVSLALNGLVYGRAVSVKPPIANDLLSVGCPPLFLTGDPPVRDLVLA</sequence>
<evidence type="ECO:0000313" key="2">
    <source>
        <dbReference type="EMBL" id="KAG7301823.1"/>
    </source>
</evidence>